<dbReference type="Gene3D" id="2.60.40.10">
    <property type="entry name" value="Immunoglobulins"/>
    <property type="match status" value="2"/>
</dbReference>
<dbReference type="InterPro" id="IPR011467">
    <property type="entry name" value="DUF1573"/>
</dbReference>
<dbReference type="Proteomes" id="UP000319576">
    <property type="component" value="Chromosome"/>
</dbReference>
<dbReference type="InterPro" id="IPR013783">
    <property type="entry name" value="Ig-like_fold"/>
</dbReference>
<gene>
    <name evidence="2" type="ORF">ETAA1_51120</name>
</gene>
<accession>A0A517Y036</accession>
<dbReference type="PANTHER" id="PTHR37833:SF1">
    <property type="entry name" value="SIGNAL PEPTIDE PROTEIN"/>
    <property type="match status" value="1"/>
</dbReference>
<dbReference type="Pfam" id="PF07610">
    <property type="entry name" value="DUF1573"/>
    <property type="match status" value="1"/>
</dbReference>
<evidence type="ECO:0000313" key="2">
    <source>
        <dbReference type="EMBL" id="QDU23121.1"/>
    </source>
</evidence>
<name>A0A517Y036_9BACT</name>
<organism evidence="2 3">
    <name type="scientific">Urbifossiella limnaea</name>
    <dbReference type="NCBI Taxonomy" id="2528023"/>
    <lineage>
        <taxon>Bacteria</taxon>
        <taxon>Pseudomonadati</taxon>
        <taxon>Planctomycetota</taxon>
        <taxon>Planctomycetia</taxon>
        <taxon>Gemmatales</taxon>
        <taxon>Gemmataceae</taxon>
        <taxon>Urbifossiella</taxon>
    </lineage>
</organism>
<reference evidence="2 3" key="1">
    <citation type="submission" date="2019-02" db="EMBL/GenBank/DDBJ databases">
        <title>Deep-cultivation of Planctomycetes and their phenomic and genomic characterization uncovers novel biology.</title>
        <authorList>
            <person name="Wiegand S."/>
            <person name="Jogler M."/>
            <person name="Boedeker C."/>
            <person name="Pinto D."/>
            <person name="Vollmers J."/>
            <person name="Rivas-Marin E."/>
            <person name="Kohn T."/>
            <person name="Peeters S.H."/>
            <person name="Heuer A."/>
            <person name="Rast P."/>
            <person name="Oberbeckmann S."/>
            <person name="Bunk B."/>
            <person name="Jeske O."/>
            <person name="Meyerdierks A."/>
            <person name="Storesund J.E."/>
            <person name="Kallscheuer N."/>
            <person name="Luecker S."/>
            <person name="Lage O.M."/>
            <person name="Pohl T."/>
            <person name="Merkel B.J."/>
            <person name="Hornburger P."/>
            <person name="Mueller R.-W."/>
            <person name="Bruemmer F."/>
            <person name="Labrenz M."/>
            <person name="Spormann A.M."/>
            <person name="Op den Camp H."/>
            <person name="Overmann J."/>
            <person name="Amann R."/>
            <person name="Jetten M.S.M."/>
            <person name="Mascher T."/>
            <person name="Medema M.H."/>
            <person name="Devos D.P."/>
            <person name="Kaster A.-K."/>
            <person name="Ovreas L."/>
            <person name="Rohde M."/>
            <person name="Galperin M.Y."/>
            <person name="Jogler C."/>
        </authorList>
    </citation>
    <scope>NUCLEOTIDE SEQUENCE [LARGE SCALE GENOMIC DNA]</scope>
    <source>
        <strain evidence="2 3">ETA_A1</strain>
    </source>
</reference>
<dbReference type="OrthoDB" id="273711at2"/>
<evidence type="ECO:0000256" key="1">
    <source>
        <dbReference type="SAM" id="SignalP"/>
    </source>
</evidence>
<dbReference type="RefSeq" id="WP_145243222.1">
    <property type="nucleotide sequence ID" value="NZ_CP036273.1"/>
</dbReference>
<keyword evidence="1" id="KW-0732">Signal</keyword>
<feature type="signal peptide" evidence="1">
    <location>
        <begin position="1"/>
        <end position="20"/>
    </location>
</feature>
<dbReference type="EMBL" id="CP036273">
    <property type="protein sequence ID" value="QDU23121.1"/>
    <property type="molecule type" value="Genomic_DNA"/>
</dbReference>
<dbReference type="KEGG" id="uli:ETAA1_51120"/>
<dbReference type="PANTHER" id="PTHR37833">
    <property type="entry name" value="LIPOPROTEIN-RELATED"/>
    <property type="match status" value="1"/>
</dbReference>
<proteinExistence type="predicted"/>
<sequence precursor="true">MRRALGLVAAAIGLAAPAGGQPTAPGSPPAAPAPWANKFFLPDIGEKRDQAAPPVITHNFGDVPHGTVCTHTFTVTNIYDTPMQVVDIRKSCHCLNFVPFSKVLQPNESGPLTVTMDAGKFVGANSQTFYVTFGPKFVSTAVVRVSAVSKTDVSVNPGAVAFGTVSPGAKAAQAVKVEYKGRMRDWRITEAVTPHGPFDVQFNETSRGGPLRGGAEYTVTVALKPNAPSGSLADTLTLKTNDPANPVVTLAVTGAVAVPLEVAPARVRFEPVAVGQSATQRVLVRAGRPFRVLGVDCPAGDISAEVPATMTPLPLHAITVKFDPTRLGAVAAELRIRTDLDGGATVTVPVEAEAR</sequence>
<feature type="chain" id="PRO_5021764410" description="DUF1573 domain-containing protein" evidence="1">
    <location>
        <begin position="21"/>
        <end position="355"/>
    </location>
</feature>
<dbReference type="AlphaFoldDB" id="A0A517Y036"/>
<keyword evidence="3" id="KW-1185">Reference proteome</keyword>
<evidence type="ECO:0000313" key="3">
    <source>
        <dbReference type="Proteomes" id="UP000319576"/>
    </source>
</evidence>
<protein>
    <recommendedName>
        <fullName evidence="4">DUF1573 domain-containing protein</fullName>
    </recommendedName>
</protein>
<evidence type="ECO:0008006" key="4">
    <source>
        <dbReference type="Google" id="ProtNLM"/>
    </source>
</evidence>